<keyword evidence="7 15" id="KW-0408">Iron</keyword>
<dbReference type="GO" id="GO:0000287">
    <property type="term" value="F:magnesium ion binding"/>
    <property type="evidence" value="ECO:0007669"/>
    <property type="project" value="UniProtKB-UniRule"/>
</dbReference>
<dbReference type="PANTHER" id="PTHR43661">
    <property type="entry name" value="D-XYLONATE DEHYDRATASE"/>
    <property type="match status" value="1"/>
</dbReference>
<evidence type="ECO:0000256" key="7">
    <source>
        <dbReference type="ARBA" id="ARBA00023004"/>
    </source>
</evidence>
<evidence type="ECO:0000256" key="11">
    <source>
        <dbReference type="ARBA" id="ARBA00029304"/>
    </source>
</evidence>
<evidence type="ECO:0000256" key="15">
    <source>
        <dbReference type="HAMAP-Rule" id="MF_00012"/>
    </source>
</evidence>
<dbReference type="GO" id="GO:0051537">
    <property type="term" value="F:2 iron, 2 sulfur cluster binding"/>
    <property type="evidence" value="ECO:0007669"/>
    <property type="project" value="UniProtKB-UniRule"/>
</dbReference>
<comment type="subunit">
    <text evidence="15">Homodimer.</text>
</comment>
<dbReference type="Pfam" id="PF24877">
    <property type="entry name" value="ILV_EDD_C"/>
    <property type="match status" value="1"/>
</dbReference>
<comment type="cofactor">
    <cofactor evidence="15">
        <name>[2Fe-2S] cluster</name>
        <dbReference type="ChEBI" id="CHEBI:190135"/>
    </cofactor>
    <text evidence="15">Binds 1 [2Fe-2S] cluster per subunit. This cluster acts as a Lewis acid cofactor.</text>
</comment>
<comment type="caution">
    <text evidence="18">The sequence shown here is derived from an EMBL/GenBank/DDBJ whole genome shotgun (WGS) entry which is preliminary data.</text>
</comment>
<evidence type="ECO:0000256" key="12">
    <source>
        <dbReference type="ARBA" id="ARBA00029436"/>
    </source>
</evidence>
<keyword evidence="6 15" id="KW-0460">Magnesium</keyword>
<feature type="modified residue" description="N6-carboxylysine" evidence="15">
    <location>
        <position position="129"/>
    </location>
</feature>
<protein>
    <recommendedName>
        <fullName evidence="14 15">Dihydroxy-acid dehydratase</fullName>
        <shortName evidence="15">DAD</shortName>
        <ecNumber evidence="14 15">4.2.1.9</ecNumber>
    </recommendedName>
</protein>
<dbReference type="NCBIfam" id="NF002068">
    <property type="entry name" value="PRK00911.1"/>
    <property type="match status" value="1"/>
</dbReference>
<dbReference type="EC" id="4.2.1.9" evidence="14 15"/>
<dbReference type="FunFam" id="3.50.30.80:FF:000001">
    <property type="entry name" value="Dihydroxy-acid dehydratase"/>
    <property type="match status" value="1"/>
</dbReference>
<dbReference type="InterPro" id="IPR037237">
    <property type="entry name" value="IlvD/EDD_N"/>
</dbReference>
<sequence>MKIHFKKPYKSGTVINGIQVAGNRAHLRSVGLLDDDIEKPFIGIVNSFNEMHPGHIHLNTLAAEIKKGIHEAGGIPFEFNTIAICDGITQGHLGMRFVLPSRDMITDSIELVAEAQSLDGLIFLCSCDKIEPGMMMAAVRLNLPSLFVTGGPMELGVYKGEKMAISDMREMSGKLTRGEITEQDFYHMECSVCPGPGSCAMAGTANTFAVLAEVMGMTLPGMATSHAVTSKKKRLSKASGKRVVELVKQNIKPRDFITKETIKNMIAVSSAMGGSTNATLHIPAIAHELDVDITLKDFDAISRDTPYLIKLKPSGKTTFLDFEEAGGVPVLLKELKPLLTDQLMASGKTLYETVDAVENLRPDILKSLDDPITPHGAYAVLTGNLAPDGSIVKQSAVAENMKQHTGPARIFHCEEDAVQALYHGEVQPGDVLVLRYEGPRGGPGMREMLAATSAMMGMGLGTSCAIITDGRFSGATRGPCIGHISPEAAAGGVIGLVEEGDTIEIDIPNRSLKLLVDDEELQRRRERFIPVEKDTTSKALKRYAALVSSAAKGAVLRTEL</sequence>
<feature type="binding site" evidence="15">
    <location>
        <position position="86"/>
    </location>
    <ligand>
        <name>Mg(2+)</name>
        <dbReference type="ChEBI" id="CHEBI:18420"/>
    </ligand>
</feature>
<evidence type="ECO:0000256" key="8">
    <source>
        <dbReference type="ARBA" id="ARBA00023014"/>
    </source>
</evidence>
<feature type="active site" description="Proton acceptor" evidence="15">
    <location>
        <position position="473"/>
    </location>
</feature>
<keyword evidence="8 15" id="KW-0411">Iron-sulfur</keyword>
<keyword evidence="4 15" id="KW-0001">2Fe-2S</keyword>
<dbReference type="HAMAP" id="MF_00012">
    <property type="entry name" value="IlvD"/>
    <property type="match status" value="1"/>
</dbReference>
<evidence type="ECO:0000256" key="5">
    <source>
        <dbReference type="ARBA" id="ARBA00022723"/>
    </source>
</evidence>
<dbReference type="PANTHER" id="PTHR43661:SF3">
    <property type="entry name" value="D-XYLONATE DEHYDRATASE YAGF-RELATED"/>
    <property type="match status" value="1"/>
</dbReference>
<feature type="domain" description="Dihydroxy-acid/6-phosphogluconate dehydratase N-terminal" evidence="16">
    <location>
        <begin position="39"/>
        <end position="352"/>
    </location>
</feature>
<dbReference type="GO" id="GO:0009097">
    <property type="term" value="P:isoleucine biosynthetic process"/>
    <property type="evidence" value="ECO:0007669"/>
    <property type="project" value="UniProtKB-UniRule"/>
</dbReference>
<evidence type="ECO:0000256" key="1">
    <source>
        <dbReference type="ARBA" id="ARBA00001946"/>
    </source>
</evidence>
<reference evidence="18 19" key="1">
    <citation type="submission" date="2017-10" db="EMBL/GenBank/DDBJ databases">
        <title>Novel microbial diversity and functional potential in the marine mammal oral microbiome.</title>
        <authorList>
            <person name="Dudek N.K."/>
            <person name="Sun C.L."/>
            <person name="Burstein D."/>
            <person name="Kantor R.S."/>
            <person name="Aliaga Goltsman D.S."/>
            <person name="Bik E.M."/>
            <person name="Thomas B.C."/>
            <person name="Banfield J.F."/>
            <person name="Relman D.A."/>
        </authorList>
    </citation>
    <scope>NUCLEOTIDE SEQUENCE [LARGE SCALE GENOMIC DNA]</scope>
    <source>
        <strain evidence="18">DOLJORAL78_47_16</strain>
    </source>
</reference>
<comment type="similarity">
    <text evidence="2 15">Belongs to the IlvD/Edd family.</text>
</comment>
<dbReference type="InterPro" id="IPR000581">
    <property type="entry name" value="ILV_EDD_N"/>
</dbReference>
<dbReference type="PROSITE" id="PS00886">
    <property type="entry name" value="ILVD_EDD_1"/>
    <property type="match status" value="1"/>
</dbReference>
<gene>
    <name evidence="15 18" type="primary">ilvD</name>
    <name evidence="18" type="ORF">CSA56_02980</name>
</gene>
<accession>A0A2G6KJB5</accession>
<dbReference type="Gene3D" id="3.50.30.80">
    <property type="entry name" value="IlvD/EDD C-terminal domain-like"/>
    <property type="match status" value="1"/>
</dbReference>
<evidence type="ECO:0000256" key="10">
    <source>
        <dbReference type="ARBA" id="ARBA00023304"/>
    </source>
</evidence>
<dbReference type="SUPFAM" id="SSF52016">
    <property type="entry name" value="LeuD/IlvD-like"/>
    <property type="match status" value="1"/>
</dbReference>
<dbReference type="InterPro" id="IPR004404">
    <property type="entry name" value="DihydroxyA_deHydtase"/>
</dbReference>
<dbReference type="GO" id="GO:0005829">
    <property type="term" value="C:cytosol"/>
    <property type="evidence" value="ECO:0007669"/>
    <property type="project" value="TreeGrafter"/>
</dbReference>
<evidence type="ECO:0000256" key="3">
    <source>
        <dbReference type="ARBA" id="ARBA00022605"/>
    </source>
</evidence>
<dbReference type="EMBL" id="PDSK01000034">
    <property type="protein sequence ID" value="PIE35751.1"/>
    <property type="molecule type" value="Genomic_DNA"/>
</dbReference>
<keyword evidence="10 15" id="KW-0100">Branched-chain amino acid biosynthesis</keyword>
<evidence type="ECO:0000256" key="2">
    <source>
        <dbReference type="ARBA" id="ARBA00006486"/>
    </source>
</evidence>
<proteinExistence type="inferred from homology"/>
<evidence type="ECO:0000256" key="13">
    <source>
        <dbReference type="ARBA" id="ARBA00029437"/>
    </source>
</evidence>
<dbReference type="GO" id="GO:0009099">
    <property type="term" value="P:L-valine biosynthetic process"/>
    <property type="evidence" value="ECO:0007669"/>
    <property type="project" value="UniProtKB-UniRule"/>
</dbReference>
<evidence type="ECO:0000313" key="18">
    <source>
        <dbReference type="EMBL" id="PIE35751.1"/>
    </source>
</evidence>
<dbReference type="InterPro" id="IPR056740">
    <property type="entry name" value="ILV_EDD_C"/>
</dbReference>
<keyword evidence="3 15" id="KW-0028">Amino-acid biosynthesis</keyword>
<dbReference type="SUPFAM" id="SSF143975">
    <property type="entry name" value="IlvD/EDD N-terminal domain-like"/>
    <property type="match status" value="1"/>
</dbReference>
<evidence type="ECO:0000259" key="17">
    <source>
        <dbReference type="Pfam" id="PF24877"/>
    </source>
</evidence>
<evidence type="ECO:0000256" key="14">
    <source>
        <dbReference type="ARBA" id="ARBA00029490"/>
    </source>
</evidence>
<dbReference type="UniPathway" id="UPA00047">
    <property type="reaction ID" value="UER00057"/>
</dbReference>
<dbReference type="NCBIfam" id="TIGR00110">
    <property type="entry name" value="ilvD"/>
    <property type="match status" value="1"/>
</dbReference>
<organism evidence="18 19">
    <name type="scientific">candidate division KSB3 bacterium</name>
    <dbReference type="NCBI Taxonomy" id="2044937"/>
    <lineage>
        <taxon>Bacteria</taxon>
        <taxon>candidate division KSB3</taxon>
    </lineage>
</organism>
<evidence type="ECO:0000259" key="16">
    <source>
        <dbReference type="Pfam" id="PF00920"/>
    </source>
</evidence>
<comment type="catalytic activity">
    <reaction evidence="15">
        <text>(2R,3R)-2,3-dihydroxy-3-methylpentanoate = (S)-3-methyl-2-oxopentanoate + H2O</text>
        <dbReference type="Rhea" id="RHEA:27694"/>
        <dbReference type="ChEBI" id="CHEBI:15377"/>
        <dbReference type="ChEBI" id="CHEBI:35146"/>
        <dbReference type="ChEBI" id="CHEBI:49258"/>
        <dbReference type="EC" id="4.2.1.9"/>
    </reaction>
</comment>
<dbReference type="InterPro" id="IPR042096">
    <property type="entry name" value="Dihydro-acid_dehy_C"/>
</dbReference>
<dbReference type="InterPro" id="IPR020558">
    <property type="entry name" value="DiOHA_6PGluconate_deHydtase_CS"/>
</dbReference>
<evidence type="ECO:0000256" key="4">
    <source>
        <dbReference type="ARBA" id="ARBA00022714"/>
    </source>
</evidence>
<dbReference type="Pfam" id="PF00920">
    <property type="entry name" value="ILVD_EDD_N"/>
    <property type="match status" value="1"/>
</dbReference>
<dbReference type="GO" id="GO:0004160">
    <property type="term" value="F:dihydroxy-acid dehydratase activity"/>
    <property type="evidence" value="ECO:0007669"/>
    <property type="project" value="UniProtKB-UniRule"/>
</dbReference>
<dbReference type="PROSITE" id="PS00887">
    <property type="entry name" value="ILVD_EDD_2"/>
    <property type="match status" value="1"/>
</dbReference>
<evidence type="ECO:0000256" key="9">
    <source>
        <dbReference type="ARBA" id="ARBA00023239"/>
    </source>
</evidence>
<feature type="binding site" evidence="15">
    <location>
        <position position="447"/>
    </location>
    <ligand>
        <name>Mg(2+)</name>
        <dbReference type="ChEBI" id="CHEBI:18420"/>
    </ligand>
</feature>
<comment type="cofactor">
    <cofactor evidence="1 15">
        <name>Mg(2+)</name>
        <dbReference type="ChEBI" id="CHEBI:18420"/>
    </cofactor>
</comment>
<comment type="function">
    <text evidence="15">Functions in the biosynthesis of branched-chain amino acids. Catalyzes the dehydration of (2R,3R)-2,3-dihydroxy-3-methylpentanoate (2,3-dihydroxy-3-methylvalerate) into 2-oxo-3-methylpentanoate (2-oxo-3-methylvalerate) and of (2R)-2,3-dihydroxy-3-methylbutanoate (2,3-dihydroxyisovalerate) into 2-oxo-3-methylbutanoate (2-oxoisovalerate), the penultimate precursor to L-isoleucine and L-valine, respectively.</text>
</comment>
<keyword evidence="9 15" id="KW-0456">Lyase</keyword>
<comment type="pathway">
    <text evidence="12 15">Amino-acid biosynthesis; L-valine biosynthesis; L-valine from pyruvate: step 3/4.</text>
</comment>
<comment type="catalytic activity">
    <reaction evidence="11">
        <text>(2R)-2,3-dihydroxy-3-methylbutanoate = 3-methyl-2-oxobutanoate + H2O</text>
        <dbReference type="Rhea" id="RHEA:24809"/>
        <dbReference type="ChEBI" id="CHEBI:11851"/>
        <dbReference type="ChEBI" id="CHEBI:15377"/>
        <dbReference type="ChEBI" id="CHEBI:49072"/>
        <dbReference type="EC" id="4.2.1.9"/>
    </reaction>
    <physiologicalReaction direction="left-to-right" evidence="11">
        <dbReference type="Rhea" id="RHEA:24810"/>
    </physiologicalReaction>
</comment>
<dbReference type="Proteomes" id="UP000230821">
    <property type="component" value="Unassembled WGS sequence"/>
</dbReference>
<feature type="domain" description="Dihydroxy-acid/6-phosphogluconate dehydratase C-terminal" evidence="17">
    <location>
        <begin position="363"/>
        <end position="554"/>
    </location>
</feature>
<evidence type="ECO:0000313" key="19">
    <source>
        <dbReference type="Proteomes" id="UP000230821"/>
    </source>
</evidence>
<evidence type="ECO:0000256" key="6">
    <source>
        <dbReference type="ARBA" id="ARBA00022842"/>
    </source>
</evidence>
<comment type="pathway">
    <text evidence="13 15">Amino-acid biosynthesis; L-isoleucine biosynthesis; L-isoleucine from 2-oxobutanoate: step 3/4.</text>
</comment>
<dbReference type="AlphaFoldDB" id="A0A2G6KJB5"/>
<feature type="binding site" evidence="15">
    <location>
        <position position="128"/>
    </location>
    <ligand>
        <name>Mg(2+)</name>
        <dbReference type="ChEBI" id="CHEBI:18420"/>
    </ligand>
</feature>
<feature type="binding site" description="via carbamate group" evidence="15">
    <location>
        <position position="129"/>
    </location>
    <ligand>
        <name>Mg(2+)</name>
        <dbReference type="ChEBI" id="CHEBI:18420"/>
    </ligand>
</feature>
<dbReference type="UniPathway" id="UPA00049">
    <property type="reaction ID" value="UER00061"/>
</dbReference>
<name>A0A2G6KJB5_9BACT</name>
<comment type="caution">
    <text evidence="15">Lacks conserved residue(s) required for the propagation of feature annotation.</text>
</comment>
<keyword evidence="5 15" id="KW-0479">Metal-binding</keyword>